<dbReference type="EMBL" id="BMHP01000004">
    <property type="protein sequence ID" value="GGD87294.1"/>
    <property type="molecule type" value="Genomic_DNA"/>
</dbReference>
<dbReference type="InterPro" id="IPR011230">
    <property type="entry name" value="PAP14/16/28/29"/>
</dbReference>
<protein>
    <submittedName>
        <fullName evidence="2">Phosphohydrolase</fullName>
    </submittedName>
</protein>
<organism evidence="2 3">
    <name type="scientific">Paenibacillus nasutitermitis</name>
    <dbReference type="NCBI Taxonomy" id="1652958"/>
    <lineage>
        <taxon>Bacteria</taxon>
        <taxon>Bacillati</taxon>
        <taxon>Bacillota</taxon>
        <taxon>Bacilli</taxon>
        <taxon>Bacillales</taxon>
        <taxon>Paenibacillaceae</taxon>
        <taxon>Paenibacillus</taxon>
    </lineage>
</organism>
<comment type="caution">
    <text evidence="2">The sequence shown here is derived from an EMBL/GenBank/DDBJ whole genome shotgun (WGS) entry which is preliminary data.</text>
</comment>
<evidence type="ECO:0000259" key="1">
    <source>
        <dbReference type="Pfam" id="PF00149"/>
    </source>
</evidence>
<evidence type="ECO:0000313" key="2">
    <source>
        <dbReference type="EMBL" id="GGD87294.1"/>
    </source>
</evidence>
<dbReference type="InterPro" id="IPR004843">
    <property type="entry name" value="Calcineurin-like_PHP"/>
</dbReference>
<dbReference type="PANTHER" id="PTHR32440">
    <property type="entry name" value="PHOSPHATASE DCR2-RELATED-RELATED"/>
    <property type="match status" value="1"/>
</dbReference>
<dbReference type="Pfam" id="PF00149">
    <property type="entry name" value="Metallophos"/>
    <property type="match status" value="1"/>
</dbReference>
<dbReference type="Gene3D" id="3.60.21.10">
    <property type="match status" value="1"/>
</dbReference>
<dbReference type="InterPro" id="IPR029052">
    <property type="entry name" value="Metallo-depent_PP-like"/>
</dbReference>
<gene>
    <name evidence="2" type="ORF">GCM10010911_52140</name>
</gene>
<dbReference type="SUPFAM" id="SSF56300">
    <property type="entry name" value="Metallo-dependent phosphatases"/>
    <property type="match status" value="1"/>
</dbReference>
<dbReference type="RefSeq" id="WP_188996587.1">
    <property type="nucleotide sequence ID" value="NZ_BMHP01000004.1"/>
</dbReference>
<dbReference type="Proteomes" id="UP000612456">
    <property type="component" value="Unassembled WGS sequence"/>
</dbReference>
<proteinExistence type="predicted"/>
<dbReference type="AlphaFoldDB" id="A0A916ZCA6"/>
<dbReference type="PIRSF" id="PIRSF030250">
    <property type="entry name" value="Ptase_At2g46880"/>
    <property type="match status" value="1"/>
</dbReference>
<reference evidence="2" key="1">
    <citation type="journal article" date="2014" name="Int. J. Syst. Evol. Microbiol.">
        <title>Complete genome sequence of Corynebacterium casei LMG S-19264T (=DSM 44701T), isolated from a smear-ripened cheese.</title>
        <authorList>
            <consortium name="US DOE Joint Genome Institute (JGI-PGF)"/>
            <person name="Walter F."/>
            <person name="Albersmeier A."/>
            <person name="Kalinowski J."/>
            <person name="Ruckert C."/>
        </authorList>
    </citation>
    <scope>NUCLEOTIDE SEQUENCE</scope>
    <source>
        <strain evidence="2">CGMCC 1.15178</strain>
    </source>
</reference>
<dbReference type="GO" id="GO:0005737">
    <property type="term" value="C:cytoplasm"/>
    <property type="evidence" value="ECO:0007669"/>
    <property type="project" value="TreeGrafter"/>
</dbReference>
<keyword evidence="3" id="KW-1185">Reference proteome</keyword>
<evidence type="ECO:0000313" key="3">
    <source>
        <dbReference type="Proteomes" id="UP000612456"/>
    </source>
</evidence>
<name>A0A916ZCA6_9BACL</name>
<feature type="domain" description="Calcineurin-like phosphoesterase" evidence="1">
    <location>
        <begin position="13"/>
        <end position="243"/>
    </location>
</feature>
<sequence length="292" mass="32045">MNRNVKFRGDGSFKILQLTDMHIGGDSNNAKDLKTIALTERLIAGEKPDLIVFTGDLISSLGVQDPAAALRRAIAPAVRSGIPWAHIFGNHDSEENVTREELMEVSREQSGCLSEAGPEDINGTGNYILTIESGKSSSAAAVLYFLDSGAMAPESIGGYEWIHTDQVNWYNEQSLRLQNEHGSLPALAFFHIPLPEYDDVWQHGQVSGNKYEEVCCPKLNSGLFAAMAERGDVAGTFAGHDHDNDYCGTLHGIRLCFGRVTGYNTYGSLERGARIIRLQEGERHFDTWISLG</sequence>
<dbReference type="PANTHER" id="PTHR32440:SF11">
    <property type="entry name" value="METALLOPHOSPHOESTERASE DOMAIN-CONTAINING PROTEIN"/>
    <property type="match status" value="1"/>
</dbReference>
<dbReference type="GO" id="GO:0016788">
    <property type="term" value="F:hydrolase activity, acting on ester bonds"/>
    <property type="evidence" value="ECO:0007669"/>
    <property type="project" value="TreeGrafter"/>
</dbReference>
<reference evidence="2" key="2">
    <citation type="submission" date="2020-09" db="EMBL/GenBank/DDBJ databases">
        <authorList>
            <person name="Sun Q."/>
            <person name="Zhou Y."/>
        </authorList>
    </citation>
    <scope>NUCLEOTIDE SEQUENCE</scope>
    <source>
        <strain evidence="2">CGMCC 1.15178</strain>
    </source>
</reference>
<dbReference type="CDD" id="cd07383">
    <property type="entry name" value="MPP_Dcr2"/>
    <property type="match status" value="1"/>
</dbReference>
<accession>A0A916ZCA6</accession>